<dbReference type="PANTHER" id="PTHR43363">
    <property type="entry name" value="HYPOXANTHINE PHOSPHORIBOSYLTRANSFERASE"/>
    <property type="match status" value="1"/>
</dbReference>
<evidence type="ECO:0000256" key="14">
    <source>
        <dbReference type="ARBA" id="ARBA00079807"/>
    </source>
</evidence>
<dbReference type="CDD" id="cd06223">
    <property type="entry name" value="PRTases_typeI"/>
    <property type="match status" value="1"/>
</dbReference>
<evidence type="ECO:0000256" key="4">
    <source>
        <dbReference type="ARBA" id="ARBA00011894"/>
    </source>
</evidence>
<gene>
    <name evidence="16" type="ORF">SAMN05444405_10512</name>
</gene>
<evidence type="ECO:0000256" key="6">
    <source>
        <dbReference type="ARBA" id="ARBA00022676"/>
    </source>
</evidence>
<evidence type="ECO:0000313" key="17">
    <source>
        <dbReference type="Proteomes" id="UP000184509"/>
    </source>
</evidence>
<feature type="domain" description="Phosphoribosyltransferase" evidence="15">
    <location>
        <begin position="12"/>
        <end position="214"/>
    </location>
</feature>
<dbReference type="InterPro" id="IPR029057">
    <property type="entry name" value="PRTase-like"/>
</dbReference>
<evidence type="ECO:0000256" key="11">
    <source>
        <dbReference type="ARBA" id="ARBA00052919"/>
    </source>
</evidence>
<dbReference type="AlphaFoldDB" id="A0A1M4YKZ0"/>
<evidence type="ECO:0000256" key="10">
    <source>
        <dbReference type="ARBA" id="ARBA00031082"/>
    </source>
</evidence>
<dbReference type="SUPFAM" id="SSF53271">
    <property type="entry name" value="PRTase-like"/>
    <property type="match status" value="1"/>
</dbReference>
<dbReference type="OrthoDB" id="9781675at2"/>
<dbReference type="NCBIfam" id="NF001097">
    <property type="entry name" value="PRK00129.1"/>
    <property type="match status" value="1"/>
</dbReference>
<keyword evidence="8" id="KW-0547">Nucleotide-binding</keyword>
<dbReference type="GO" id="GO:0005525">
    <property type="term" value="F:GTP binding"/>
    <property type="evidence" value="ECO:0007669"/>
    <property type="project" value="UniProtKB-KW"/>
</dbReference>
<name>A0A1M4YKZ0_9BACE</name>
<comment type="catalytic activity">
    <reaction evidence="11">
        <text>UMP + diphosphate = 5-phospho-alpha-D-ribose 1-diphosphate + uracil</text>
        <dbReference type="Rhea" id="RHEA:13017"/>
        <dbReference type="ChEBI" id="CHEBI:17568"/>
        <dbReference type="ChEBI" id="CHEBI:33019"/>
        <dbReference type="ChEBI" id="CHEBI:57865"/>
        <dbReference type="ChEBI" id="CHEBI:58017"/>
        <dbReference type="EC" id="2.4.2.9"/>
    </reaction>
</comment>
<dbReference type="Proteomes" id="UP000184509">
    <property type="component" value="Unassembled WGS sequence"/>
</dbReference>
<organism evidence="16 17">
    <name type="scientific">Bacteroides luti</name>
    <dbReference type="NCBI Taxonomy" id="1297750"/>
    <lineage>
        <taxon>Bacteria</taxon>
        <taxon>Pseudomonadati</taxon>
        <taxon>Bacteroidota</taxon>
        <taxon>Bacteroidia</taxon>
        <taxon>Bacteroidales</taxon>
        <taxon>Bacteroidaceae</taxon>
        <taxon>Bacteroides</taxon>
    </lineage>
</organism>
<comment type="pathway">
    <text evidence="2">Pyrimidine metabolism; UMP biosynthesis via salvage pathway; UMP from uracil: step 1/1.</text>
</comment>
<evidence type="ECO:0000256" key="3">
    <source>
        <dbReference type="ARBA" id="ARBA00009516"/>
    </source>
</evidence>
<evidence type="ECO:0000259" key="15">
    <source>
        <dbReference type="Pfam" id="PF14681"/>
    </source>
</evidence>
<comment type="cofactor">
    <cofactor evidence="1">
        <name>Mg(2+)</name>
        <dbReference type="ChEBI" id="CHEBI:18420"/>
    </cofactor>
</comment>
<evidence type="ECO:0000256" key="12">
    <source>
        <dbReference type="ARBA" id="ARBA00056901"/>
    </source>
</evidence>
<keyword evidence="5" id="KW-0021">Allosteric enzyme</keyword>
<dbReference type="FunFam" id="3.40.50.2020:FF:000023">
    <property type="entry name" value="Probable uracil phosphoribosyltransferase"/>
    <property type="match status" value="1"/>
</dbReference>
<keyword evidence="6 16" id="KW-0328">Glycosyltransferase</keyword>
<comment type="function">
    <text evidence="12">Catalyzes the conversion of uracil and 5-phospho-alpha-D-ribose 1-diphosphate (PRPP) to UMP and diphosphate.</text>
</comment>
<dbReference type="PANTHER" id="PTHR43363:SF1">
    <property type="entry name" value="HYPOXANTHINE-GUANINE PHOSPHORIBOSYLTRANSFERASE"/>
    <property type="match status" value="1"/>
</dbReference>
<reference evidence="16 17" key="1">
    <citation type="submission" date="2016-11" db="EMBL/GenBank/DDBJ databases">
        <authorList>
            <person name="Jaros S."/>
            <person name="Januszkiewicz K."/>
            <person name="Wedrychowicz H."/>
        </authorList>
    </citation>
    <scope>NUCLEOTIDE SEQUENCE [LARGE SCALE GENOMIC DNA]</scope>
    <source>
        <strain evidence="16 17">DSM 26991</strain>
    </source>
</reference>
<evidence type="ECO:0000256" key="2">
    <source>
        <dbReference type="ARBA" id="ARBA00005180"/>
    </source>
</evidence>
<keyword evidence="9" id="KW-0342">GTP-binding</keyword>
<comment type="similarity">
    <text evidence="3">Belongs to the UPRTase family.</text>
</comment>
<dbReference type="GO" id="GO:0004845">
    <property type="term" value="F:uracil phosphoribosyltransferase activity"/>
    <property type="evidence" value="ECO:0007669"/>
    <property type="project" value="UniProtKB-EC"/>
</dbReference>
<evidence type="ECO:0000256" key="1">
    <source>
        <dbReference type="ARBA" id="ARBA00001946"/>
    </source>
</evidence>
<dbReference type="RefSeq" id="WP_073400114.1">
    <property type="nucleotide sequence ID" value="NZ_FQTV01000005.1"/>
</dbReference>
<accession>A0A1M4YKZ0</accession>
<proteinExistence type="inferred from homology"/>
<evidence type="ECO:0000256" key="8">
    <source>
        <dbReference type="ARBA" id="ARBA00022741"/>
    </source>
</evidence>
<protein>
    <recommendedName>
        <fullName evidence="13">Uracil phosphoribosyltransferase</fullName>
        <ecNumber evidence="4">2.4.2.9</ecNumber>
    </recommendedName>
    <alternativeName>
        <fullName evidence="10">UMP pyrophosphorylase</fullName>
    </alternativeName>
    <alternativeName>
        <fullName evidence="14">UPRTase</fullName>
    </alternativeName>
</protein>
<dbReference type="EC" id="2.4.2.9" evidence="4"/>
<evidence type="ECO:0000256" key="9">
    <source>
        <dbReference type="ARBA" id="ARBA00023134"/>
    </source>
</evidence>
<dbReference type="Gene3D" id="3.40.50.2020">
    <property type="match status" value="1"/>
</dbReference>
<evidence type="ECO:0000256" key="7">
    <source>
        <dbReference type="ARBA" id="ARBA00022679"/>
    </source>
</evidence>
<dbReference type="InterPro" id="IPR000836">
    <property type="entry name" value="PRTase_dom"/>
</dbReference>
<dbReference type="STRING" id="1297750.SAMN05444405_10512"/>
<keyword evidence="7 16" id="KW-0808">Transferase</keyword>
<evidence type="ECO:0000313" key="16">
    <source>
        <dbReference type="EMBL" id="SHF06348.1"/>
    </source>
</evidence>
<dbReference type="EMBL" id="FQTV01000005">
    <property type="protein sequence ID" value="SHF06348.1"/>
    <property type="molecule type" value="Genomic_DNA"/>
</dbReference>
<evidence type="ECO:0000256" key="13">
    <source>
        <dbReference type="ARBA" id="ARBA00072146"/>
    </source>
</evidence>
<dbReference type="Pfam" id="PF14681">
    <property type="entry name" value="UPRTase"/>
    <property type="match status" value="1"/>
</dbReference>
<evidence type="ECO:0000256" key="5">
    <source>
        <dbReference type="ARBA" id="ARBA00022533"/>
    </source>
</evidence>
<sequence>MKIINFGETNSILNQYVSEIRNVEVQNDRLRFRRNIERIGEIMAYEMSKEFTYSTKNIQTPLGIAPTNTPDNRIVISTILRAGLPFHQGFLNYFDTAENAFVSAYRKYKDALKFEINIEYIASPRIAGKTLIITDPMLATGSSLELSYGAMLTKGRPDEIHIACIIASQQALDYIQKVLPEENTTIWCAAVDPEIDSHSYIVPGLGDAGDLAFGEKE</sequence>
<keyword evidence="17" id="KW-1185">Reference proteome</keyword>